<keyword evidence="2" id="KW-0812">Transmembrane</keyword>
<sequence>MSNFQLLTKPTPLSGEAHRKSPSLSFTPSLAPSSSASKSTSKSKSTSSSPSSSSSALRPTFRPLYKTLSLSYRYPSSSSSTSNPSSTNGTSTTSTNFTILLSIYKYIDLLARRLAFEFALFMLGGGFNLMLLLLWPGWIPVLGVVGGLWWVWG</sequence>
<dbReference type="Proteomes" id="UP000783213">
    <property type="component" value="Unassembled WGS sequence"/>
</dbReference>
<proteinExistence type="predicted"/>
<evidence type="ECO:0000256" key="1">
    <source>
        <dbReference type="SAM" id="MobiDB-lite"/>
    </source>
</evidence>
<evidence type="ECO:0000256" key="2">
    <source>
        <dbReference type="SAM" id="Phobius"/>
    </source>
</evidence>
<keyword evidence="2" id="KW-0472">Membrane</keyword>
<dbReference type="GeneID" id="62233695"/>
<organism evidence="3 4">
    <name type="scientific">Botrytis deweyae</name>
    <dbReference type="NCBI Taxonomy" id="2478750"/>
    <lineage>
        <taxon>Eukaryota</taxon>
        <taxon>Fungi</taxon>
        <taxon>Dikarya</taxon>
        <taxon>Ascomycota</taxon>
        <taxon>Pezizomycotina</taxon>
        <taxon>Leotiomycetes</taxon>
        <taxon>Helotiales</taxon>
        <taxon>Sclerotiniaceae</taxon>
        <taxon>Botrytis</taxon>
    </lineage>
</organism>
<feature type="region of interest" description="Disordered" evidence="1">
    <location>
        <begin position="73"/>
        <end position="92"/>
    </location>
</feature>
<reference evidence="3 4" key="1">
    <citation type="journal article" date="2020" name="Genome Biol. Evol.">
        <title>Comparative genomics of Sclerotiniaceae.</title>
        <authorList>
            <person name="Valero Jimenez C.A."/>
            <person name="Steentjes M."/>
            <person name="Scholten O.E."/>
            <person name="Van Kan J.A.L."/>
        </authorList>
    </citation>
    <scope>NUCLEOTIDE SEQUENCE [LARGE SCALE GENOMIC DNA]</scope>
    <source>
        <strain evidence="3 4">B1</strain>
    </source>
</reference>
<feature type="region of interest" description="Disordered" evidence="1">
    <location>
        <begin position="1"/>
        <end position="60"/>
    </location>
</feature>
<keyword evidence="4" id="KW-1185">Reference proteome</keyword>
<protein>
    <submittedName>
        <fullName evidence="3">Uncharacterized protein</fullName>
    </submittedName>
</protein>
<gene>
    <name evidence="3" type="ORF">EAE98_006921</name>
</gene>
<feature type="transmembrane region" description="Helical" evidence="2">
    <location>
        <begin position="119"/>
        <end position="152"/>
    </location>
</feature>
<accession>A0ABQ7IJ38</accession>
<keyword evidence="2" id="KW-1133">Transmembrane helix</keyword>
<evidence type="ECO:0000313" key="3">
    <source>
        <dbReference type="EMBL" id="KAF7925696.1"/>
    </source>
</evidence>
<feature type="compositionally biased region" description="Low complexity" evidence="1">
    <location>
        <begin position="22"/>
        <end position="57"/>
    </location>
</feature>
<dbReference type="RefSeq" id="XP_038809224.1">
    <property type="nucleotide sequence ID" value="XM_038954544.1"/>
</dbReference>
<name>A0ABQ7IJ38_9HELO</name>
<evidence type="ECO:0000313" key="4">
    <source>
        <dbReference type="Proteomes" id="UP000783213"/>
    </source>
</evidence>
<dbReference type="EMBL" id="RCSX01000015">
    <property type="protein sequence ID" value="KAF7925696.1"/>
    <property type="molecule type" value="Genomic_DNA"/>
</dbReference>
<comment type="caution">
    <text evidence="3">The sequence shown here is derived from an EMBL/GenBank/DDBJ whole genome shotgun (WGS) entry which is preliminary data.</text>
</comment>